<gene>
    <name evidence="3" type="ORF">MAM1_0363d10046</name>
</gene>
<feature type="transmembrane region" description="Helical" evidence="2">
    <location>
        <begin position="12"/>
        <end position="32"/>
    </location>
</feature>
<dbReference type="EMBL" id="DF836652">
    <property type="protein sequence ID" value="GAN10505.1"/>
    <property type="molecule type" value="Genomic_DNA"/>
</dbReference>
<organism evidence="3">
    <name type="scientific">Mucor ambiguus</name>
    <dbReference type="NCBI Taxonomy" id="91626"/>
    <lineage>
        <taxon>Eukaryota</taxon>
        <taxon>Fungi</taxon>
        <taxon>Fungi incertae sedis</taxon>
        <taxon>Mucoromycota</taxon>
        <taxon>Mucoromycotina</taxon>
        <taxon>Mucoromycetes</taxon>
        <taxon>Mucorales</taxon>
        <taxon>Mucorineae</taxon>
        <taxon>Mucoraceae</taxon>
        <taxon>Mucor</taxon>
    </lineage>
</organism>
<feature type="compositionally biased region" description="Basic and acidic residues" evidence="1">
    <location>
        <begin position="269"/>
        <end position="290"/>
    </location>
</feature>
<sequence>MRSCPISRRDPFANIALYLSFKLSLVTLKWLMTITNMVHKLDLNQAKKAIAALYKKNKQNAGNDMLQNDEDNFIYVEIHTHKIMNKAQSKQKQIKLPNSPYPENYEICYFTKDDEKVVEGKTQNTAIKKVIGLNALKTVYKSYESKRKLATSYNLYVVDDRVAPLIPGLLGKSFQAKNRMPIKMKHSGNMKTNVDNILHSTNVKLHNGLKTRVVIGNFGMSEKDVLKNYEAAVPEIVKTAAHGWDQVEMLGVKCEGLPYLPTYTSLPKADTKTTAEKKETVSSENDEKPAKKAAPTKKVAAAAAEKKAAAPEKAAAAPKKAAAAPKKAAAAPKKAAATSTAKKTAVAPAKKTETKKVTKKAAASKSKK</sequence>
<dbReference type="InterPro" id="IPR016095">
    <property type="entry name" value="Ribosomal_uL1_3-a/b-sand"/>
</dbReference>
<evidence type="ECO:0000313" key="3">
    <source>
        <dbReference type="EMBL" id="GAN10505.1"/>
    </source>
</evidence>
<protein>
    <submittedName>
        <fullName evidence="3">Ribosomal L1 domain-containing protein 1-like</fullName>
    </submittedName>
</protein>
<proteinExistence type="predicted"/>
<keyword evidence="2" id="KW-0472">Membrane</keyword>
<feature type="compositionally biased region" description="Low complexity" evidence="1">
    <location>
        <begin position="292"/>
        <end position="303"/>
    </location>
</feature>
<feature type="region of interest" description="Disordered" evidence="1">
    <location>
        <begin position="265"/>
        <end position="368"/>
    </location>
</feature>
<dbReference type="Pfam" id="PF00687">
    <property type="entry name" value="Ribosomal_L1"/>
    <property type="match status" value="1"/>
</dbReference>
<keyword evidence="4" id="KW-1185">Reference proteome</keyword>
<evidence type="ECO:0000256" key="2">
    <source>
        <dbReference type="SAM" id="Phobius"/>
    </source>
</evidence>
<accession>A0A0C9LXX8</accession>
<dbReference type="CDD" id="cd00403">
    <property type="entry name" value="Ribosomal_L1"/>
    <property type="match status" value="1"/>
</dbReference>
<feature type="compositionally biased region" description="Low complexity" evidence="1">
    <location>
        <begin position="311"/>
        <end position="349"/>
    </location>
</feature>
<dbReference type="SUPFAM" id="SSF56808">
    <property type="entry name" value="Ribosomal protein L1"/>
    <property type="match status" value="1"/>
</dbReference>
<dbReference type="STRING" id="91626.A0A0C9LXX8"/>
<name>A0A0C9LXX8_9FUNG</name>
<dbReference type="AlphaFoldDB" id="A0A0C9LXX8"/>
<keyword evidence="2" id="KW-0812">Transmembrane</keyword>
<keyword evidence="2" id="KW-1133">Transmembrane helix</keyword>
<dbReference type="InterPro" id="IPR028364">
    <property type="entry name" value="Ribosomal_uL1/biogenesis"/>
</dbReference>
<dbReference type="InterPro" id="IPR023674">
    <property type="entry name" value="Ribosomal_uL1-like"/>
</dbReference>
<dbReference type="Gene3D" id="3.40.50.790">
    <property type="match status" value="1"/>
</dbReference>
<evidence type="ECO:0000256" key="1">
    <source>
        <dbReference type="SAM" id="MobiDB-lite"/>
    </source>
</evidence>
<dbReference type="OrthoDB" id="10251727at2759"/>
<evidence type="ECO:0000313" key="4">
    <source>
        <dbReference type="Proteomes" id="UP000053815"/>
    </source>
</evidence>
<dbReference type="Proteomes" id="UP000053815">
    <property type="component" value="Unassembled WGS sequence"/>
</dbReference>
<reference evidence="3" key="1">
    <citation type="submission" date="2014-09" db="EMBL/GenBank/DDBJ databases">
        <title>Draft genome sequence of an oleaginous Mucoromycotina fungus Mucor ambiguus NBRC6742.</title>
        <authorList>
            <person name="Takeda I."/>
            <person name="Yamane N."/>
            <person name="Morita T."/>
            <person name="Tamano K."/>
            <person name="Machida M."/>
            <person name="Baker S."/>
            <person name="Koike H."/>
        </authorList>
    </citation>
    <scope>NUCLEOTIDE SEQUENCE</scope>
    <source>
        <strain evidence="3">NBRC 6742</strain>
    </source>
</reference>